<evidence type="ECO:0000256" key="3">
    <source>
        <dbReference type="ARBA" id="ARBA00006263"/>
    </source>
</evidence>
<dbReference type="Pfam" id="PF03186">
    <property type="entry name" value="CobD_Cbib"/>
    <property type="match status" value="1"/>
</dbReference>
<dbReference type="Proteomes" id="UP000198793">
    <property type="component" value="Unassembled WGS sequence"/>
</dbReference>
<evidence type="ECO:0000256" key="8">
    <source>
        <dbReference type="ARBA" id="ARBA00023136"/>
    </source>
</evidence>
<reference evidence="10 11" key="1">
    <citation type="submission" date="2016-10" db="EMBL/GenBank/DDBJ databases">
        <authorList>
            <person name="de Groot N.N."/>
        </authorList>
    </citation>
    <scope>NUCLEOTIDE SEQUENCE [LARGE SCALE GENOMIC DNA]</scope>
    <source>
        <strain evidence="11">L7-484,KACC 16230,DSM 25025</strain>
    </source>
</reference>
<sequence>MIALSLALLIDRLFGDPDWLWRRVPHPVVGLGWLIGRAEWHLNRPDWSERRRRLAGTLAILALLLLAVMVGAGIQALFRAIAPFGLVLEAVVASIFIAQKSLADHVERVERALDREGLEGGRTAVSMIVGRDPDGLDESGVCRAAIESLAENASDGVVAPWFFYALFGLPGLLAYKMLNTADSMIGHMDDRRRAFGWASARLDDLANLAPARLSAALFALSAGRYGFAAMGRAWAVARRDAPHHRSPNAGWPEGAMAGALRLALGGPRRYGELEVDAPFLGGEGRHQAGLSDIARGLRVFRRFCDLLLVATLGLAIVFA</sequence>
<evidence type="ECO:0000313" key="10">
    <source>
        <dbReference type="EMBL" id="SDN66438.1"/>
    </source>
</evidence>
<dbReference type="InterPro" id="IPR004485">
    <property type="entry name" value="Cobalamin_biosynth_CobD/CbiB"/>
</dbReference>
<evidence type="ECO:0000256" key="4">
    <source>
        <dbReference type="ARBA" id="ARBA00022475"/>
    </source>
</evidence>
<dbReference type="PANTHER" id="PTHR34308:SF1">
    <property type="entry name" value="COBALAMIN BIOSYNTHESIS PROTEIN CBIB"/>
    <property type="match status" value="1"/>
</dbReference>
<comment type="pathway">
    <text evidence="2 9">Cofactor biosynthesis; adenosylcobalamin biosynthesis.</text>
</comment>
<dbReference type="GO" id="GO:0009236">
    <property type="term" value="P:cobalamin biosynthetic process"/>
    <property type="evidence" value="ECO:0007669"/>
    <property type="project" value="UniProtKB-UniRule"/>
</dbReference>
<evidence type="ECO:0000256" key="6">
    <source>
        <dbReference type="ARBA" id="ARBA00022692"/>
    </source>
</evidence>
<dbReference type="AlphaFoldDB" id="A0A1H0D8J3"/>
<keyword evidence="5 9" id="KW-0169">Cobalamin biosynthesis</keyword>
<dbReference type="GO" id="GO:0005886">
    <property type="term" value="C:plasma membrane"/>
    <property type="evidence" value="ECO:0007669"/>
    <property type="project" value="UniProtKB-SubCell"/>
</dbReference>
<feature type="transmembrane region" description="Helical" evidence="9">
    <location>
        <begin position="54"/>
        <end position="74"/>
    </location>
</feature>
<dbReference type="EMBL" id="FNIT01000001">
    <property type="protein sequence ID" value="SDN66438.1"/>
    <property type="molecule type" value="Genomic_DNA"/>
</dbReference>
<keyword evidence="11" id="KW-1185">Reference proteome</keyword>
<dbReference type="NCBIfam" id="TIGR00380">
    <property type="entry name" value="cobal_cbiB"/>
    <property type="match status" value="1"/>
</dbReference>
<dbReference type="STRING" id="1166073.SAMN05192530_101649"/>
<keyword evidence="6 9" id="KW-0812">Transmembrane</keyword>
<gene>
    <name evidence="9" type="primary">cobD</name>
    <name evidence="10" type="ORF">SAMN05192530_101649</name>
</gene>
<dbReference type="GO" id="GO:0048472">
    <property type="term" value="F:threonine-phosphate decarboxylase activity"/>
    <property type="evidence" value="ECO:0007669"/>
    <property type="project" value="InterPro"/>
</dbReference>
<name>A0A1H0D8J3_9HYPH</name>
<dbReference type="GO" id="GO:0015420">
    <property type="term" value="F:ABC-type vitamin B12 transporter activity"/>
    <property type="evidence" value="ECO:0007669"/>
    <property type="project" value="UniProtKB-UniRule"/>
</dbReference>
<evidence type="ECO:0000256" key="5">
    <source>
        <dbReference type="ARBA" id="ARBA00022573"/>
    </source>
</evidence>
<keyword evidence="4 9" id="KW-1003">Cell membrane</keyword>
<evidence type="ECO:0000256" key="1">
    <source>
        <dbReference type="ARBA" id="ARBA00004651"/>
    </source>
</evidence>
<proteinExistence type="inferred from homology"/>
<protein>
    <recommendedName>
        <fullName evidence="9">Cobalamin biosynthesis protein CobD</fullName>
    </recommendedName>
</protein>
<comment type="caution">
    <text evidence="9">Lacks conserved residue(s) required for the propagation of feature annotation.</text>
</comment>
<organism evidence="10 11">
    <name type="scientific">Aureimonas jatrophae</name>
    <dbReference type="NCBI Taxonomy" id="1166073"/>
    <lineage>
        <taxon>Bacteria</taxon>
        <taxon>Pseudomonadati</taxon>
        <taxon>Pseudomonadota</taxon>
        <taxon>Alphaproteobacteria</taxon>
        <taxon>Hyphomicrobiales</taxon>
        <taxon>Aurantimonadaceae</taxon>
        <taxon>Aureimonas</taxon>
    </lineage>
</organism>
<keyword evidence="8 9" id="KW-0472">Membrane</keyword>
<dbReference type="UniPathway" id="UPA00148"/>
<comment type="function">
    <text evidence="9">Converts cobyric acid to cobinamide by the addition of aminopropanol on the F carboxylic group.</text>
</comment>
<comment type="similarity">
    <text evidence="3 9">Belongs to the CobD/CbiB family.</text>
</comment>
<evidence type="ECO:0000256" key="2">
    <source>
        <dbReference type="ARBA" id="ARBA00004953"/>
    </source>
</evidence>
<evidence type="ECO:0000313" key="11">
    <source>
        <dbReference type="Proteomes" id="UP000198793"/>
    </source>
</evidence>
<evidence type="ECO:0000256" key="9">
    <source>
        <dbReference type="HAMAP-Rule" id="MF_00024"/>
    </source>
</evidence>
<accession>A0A1H0D8J3</accession>
<evidence type="ECO:0000256" key="7">
    <source>
        <dbReference type="ARBA" id="ARBA00022989"/>
    </source>
</evidence>
<keyword evidence="7 9" id="KW-1133">Transmembrane helix</keyword>
<dbReference type="PANTHER" id="PTHR34308">
    <property type="entry name" value="COBALAMIN BIOSYNTHESIS PROTEIN CBIB"/>
    <property type="match status" value="1"/>
</dbReference>
<comment type="subcellular location">
    <subcellularLocation>
        <location evidence="1 9">Cell membrane</location>
        <topology evidence="1 9">Multi-pass membrane protein</topology>
    </subcellularLocation>
</comment>
<dbReference type="HAMAP" id="MF_00024">
    <property type="entry name" value="CobD_CbiB"/>
    <property type="match status" value="1"/>
</dbReference>